<evidence type="ECO:0000313" key="4">
    <source>
        <dbReference type="Proteomes" id="UP000020938"/>
    </source>
</evidence>
<evidence type="ECO:0000256" key="1">
    <source>
        <dbReference type="ARBA" id="ARBA00022679"/>
    </source>
</evidence>
<evidence type="ECO:0000259" key="2">
    <source>
        <dbReference type="Pfam" id="PF00534"/>
    </source>
</evidence>
<gene>
    <name evidence="3" type="ORF">M123_0869</name>
</gene>
<dbReference type="SUPFAM" id="SSF53756">
    <property type="entry name" value="UDP-Glycosyltransferase/glycogen phosphorylase"/>
    <property type="match status" value="1"/>
</dbReference>
<dbReference type="PANTHER" id="PTHR46401">
    <property type="entry name" value="GLYCOSYLTRANSFERASE WBBK-RELATED"/>
    <property type="match status" value="1"/>
</dbReference>
<dbReference type="PANTHER" id="PTHR46401:SF2">
    <property type="entry name" value="GLYCOSYLTRANSFERASE WBBK-RELATED"/>
    <property type="match status" value="1"/>
</dbReference>
<dbReference type="EMBL" id="JGDS01000038">
    <property type="protein sequence ID" value="EXZ74828.1"/>
    <property type="molecule type" value="Genomic_DNA"/>
</dbReference>
<organism evidence="3 4">
    <name type="scientific">Bacteroides fragilis str. 3976T8</name>
    <dbReference type="NCBI Taxonomy" id="1339314"/>
    <lineage>
        <taxon>Bacteria</taxon>
        <taxon>Pseudomonadati</taxon>
        <taxon>Bacteroidota</taxon>
        <taxon>Bacteroidia</taxon>
        <taxon>Bacteroidales</taxon>
        <taxon>Bacteroidaceae</taxon>
        <taxon>Bacteroides</taxon>
    </lineage>
</organism>
<dbReference type="AlphaFoldDB" id="A0A016B0D6"/>
<sequence length="364" mass="42376">MKQKILFLHCGRMSGLPPFLALLDYLVETNLYEITIISAEIDDEIDAIYIPAGVKIIHYFEEEPRIGILSRIRNRLKRDYIFRFKAPRDAAKIDYDILWIISEKSAILLNKFLRDKKYILSIYELGDKYPTILKKIAPIAQSAKVNIVCEYNRANIMRIWLKLNETPKVLPNKPYIHPQERFLVSDYSSILKDKKIILYQGHISRDRNLEGICQAISEIETYSLVLMGDGGEYIDYLKNKYPKVIYINYVKAPFHLNITSYARIGIVTYDFYSLNTIYCAPNKIWEYSGFGIPMLANDIPGLRYTVGQYASGLCIDMNNPEEIKDAIEEIEKNYSTYSHNAVKMYKSCDITEIINEVILRYNKF</sequence>
<accession>A0A016B0D6</accession>
<protein>
    <submittedName>
        <fullName evidence="3">Glycosyl transferases group 1 family protein</fullName>
    </submittedName>
</protein>
<evidence type="ECO:0000313" key="3">
    <source>
        <dbReference type="EMBL" id="EXZ74828.1"/>
    </source>
</evidence>
<dbReference type="Proteomes" id="UP000020938">
    <property type="component" value="Unassembled WGS sequence"/>
</dbReference>
<dbReference type="Gene3D" id="3.40.50.2000">
    <property type="entry name" value="Glycogen Phosphorylase B"/>
    <property type="match status" value="1"/>
</dbReference>
<keyword evidence="1 3" id="KW-0808">Transferase</keyword>
<comment type="caution">
    <text evidence="3">The sequence shown here is derived from an EMBL/GenBank/DDBJ whole genome shotgun (WGS) entry which is preliminary data.</text>
</comment>
<dbReference type="InterPro" id="IPR001296">
    <property type="entry name" value="Glyco_trans_1"/>
</dbReference>
<reference evidence="3 4" key="1">
    <citation type="submission" date="2014-02" db="EMBL/GenBank/DDBJ databases">
        <authorList>
            <person name="Sears C."/>
            <person name="Carroll K."/>
            <person name="Sack B.R."/>
            <person name="Qadri F."/>
            <person name="Myers L.L."/>
            <person name="Chung G.-T."/>
            <person name="Escheverria P."/>
            <person name="Fraser C.M."/>
            <person name="Sadzewicz L."/>
            <person name="Shefchek K.A."/>
            <person name="Tallon L."/>
            <person name="Das S.P."/>
            <person name="Daugherty S."/>
            <person name="Mongodin E.F."/>
        </authorList>
    </citation>
    <scope>NUCLEOTIDE SEQUENCE [LARGE SCALE GENOMIC DNA]</scope>
    <source>
        <strain evidence="3 4">3976T8</strain>
    </source>
</reference>
<dbReference type="RefSeq" id="WP_032597768.1">
    <property type="nucleotide sequence ID" value="NZ_JGDS01000038.1"/>
</dbReference>
<feature type="domain" description="Glycosyl transferase family 1" evidence="2">
    <location>
        <begin position="191"/>
        <end position="336"/>
    </location>
</feature>
<name>A0A016B0D6_BACFG</name>
<dbReference type="GO" id="GO:0009103">
    <property type="term" value="P:lipopolysaccharide biosynthetic process"/>
    <property type="evidence" value="ECO:0007669"/>
    <property type="project" value="TreeGrafter"/>
</dbReference>
<proteinExistence type="predicted"/>
<dbReference type="Pfam" id="PF00534">
    <property type="entry name" value="Glycos_transf_1"/>
    <property type="match status" value="1"/>
</dbReference>
<dbReference type="GO" id="GO:0016757">
    <property type="term" value="F:glycosyltransferase activity"/>
    <property type="evidence" value="ECO:0007669"/>
    <property type="project" value="InterPro"/>
</dbReference>
<dbReference type="PATRIC" id="fig|1339314.3.peg.1108"/>